<dbReference type="PANTHER" id="PTHR30534:SF0">
    <property type="entry name" value="FLAGELLAR MOTOR SWITCH PROTEIN FLIG"/>
    <property type="match status" value="1"/>
</dbReference>
<evidence type="ECO:0000256" key="7">
    <source>
        <dbReference type="ARBA" id="ARBA00022779"/>
    </source>
</evidence>
<keyword evidence="13" id="KW-0969">Cilium</keyword>
<gene>
    <name evidence="13" type="ordered locus">Achl_2990</name>
</gene>
<dbReference type="Proteomes" id="UP000002505">
    <property type="component" value="Chromosome"/>
</dbReference>
<evidence type="ECO:0000256" key="5">
    <source>
        <dbReference type="ARBA" id="ARBA00022475"/>
    </source>
</evidence>
<keyword evidence="13" id="KW-0282">Flagellum</keyword>
<dbReference type="NCBIfam" id="TIGR00207">
    <property type="entry name" value="fliG"/>
    <property type="match status" value="1"/>
</dbReference>
<keyword evidence="14" id="KW-1185">Reference proteome</keyword>
<dbReference type="eggNOG" id="COG1536">
    <property type="taxonomic scope" value="Bacteria"/>
</dbReference>
<keyword evidence="5" id="KW-1003">Cell membrane</keyword>
<sequence>MTSGQSAAELAMLSGAQKAAVVLMQMSPDSAAAVMAQFSESEAEDIAAEIVRLRRVSPAVADQVMGEFHDIAVSGRRVARGGQELAVGLLEASFGADKAAGFMDRLASTMAGKSFEFLEVMDSGQILALIDSELPQTIALVLAHLRPAKASAVMTGLGDAQRSDVARCIAVMGSPTPEAVGIVAETLKKRSGAVVSQGKSTETVGGIQPLVDIINRSDVATERSVLDGLETLDPALATEVRARMLTFVDIVKLERRDIQQILRGVAPEVLAVAMKGAPAVVLDAVRTNVSGRNQEILEAEMANAGPVRTSQVEEARADIVKSIRELEASGAIVVRRGEEDDLVY</sequence>
<keyword evidence="8" id="KW-0472">Membrane</keyword>
<dbReference type="HOGENOM" id="CLU_047835_1_1_11"/>
<evidence type="ECO:0000313" key="13">
    <source>
        <dbReference type="EMBL" id="ACL40951.1"/>
    </source>
</evidence>
<reference evidence="13" key="1">
    <citation type="submission" date="2009-01" db="EMBL/GenBank/DDBJ databases">
        <title>Complete sequence of chromosome of Arthrobacter chlorophenolicus A6.</title>
        <authorList>
            <consortium name="US DOE Joint Genome Institute"/>
            <person name="Lucas S."/>
            <person name="Copeland A."/>
            <person name="Lapidus A."/>
            <person name="Glavina del Rio T."/>
            <person name="Tice H."/>
            <person name="Bruce D."/>
            <person name="Goodwin L."/>
            <person name="Pitluck S."/>
            <person name="Goltsman E."/>
            <person name="Clum A."/>
            <person name="Larimer F."/>
            <person name="Land M."/>
            <person name="Hauser L."/>
            <person name="Kyrpides N."/>
            <person name="Mikhailova N."/>
            <person name="Jansson J."/>
            <person name="Richardson P."/>
        </authorList>
    </citation>
    <scope>NUCLEOTIDE SEQUENCE [LARGE SCALE GENOMIC DNA]</scope>
    <source>
        <strain evidence="13">A6</strain>
    </source>
</reference>
<dbReference type="SUPFAM" id="SSF48029">
    <property type="entry name" value="FliG"/>
    <property type="match status" value="2"/>
</dbReference>
<keyword evidence="7" id="KW-0283">Flagellar rotation</keyword>
<dbReference type="KEGG" id="ach:Achl_2990"/>
<dbReference type="GO" id="GO:0005886">
    <property type="term" value="C:plasma membrane"/>
    <property type="evidence" value="ECO:0007669"/>
    <property type="project" value="UniProtKB-SubCell"/>
</dbReference>
<evidence type="ECO:0000256" key="9">
    <source>
        <dbReference type="ARBA" id="ARBA00023143"/>
    </source>
</evidence>
<protein>
    <recommendedName>
        <fullName evidence="4">Flagellar motor switch protein FliG</fullName>
    </recommendedName>
</protein>
<evidence type="ECO:0000313" key="14">
    <source>
        <dbReference type="Proteomes" id="UP000002505"/>
    </source>
</evidence>
<evidence type="ECO:0000259" key="12">
    <source>
        <dbReference type="Pfam" id="PF14842"/>
    </source>
</evidence>
<dbReference type="PANTHER" id="PTHR30534">
    <property type="entry name" value="FLAGELLAR MOTOR SWITCH PROTEIN FLIG"/>
    <property type="match status" value="1"/>
</dbReference>
<dbReference type="GO" id="GO:0071973">
    <property type="term" value="P:bacterial-type flagellum-dependent cell motility"/>
    <property type="evidence" value="ECO:0007669"/>
    <property type="project" value="InterPro"/>
</dbReference>
<evidence type="ECO:0000256" key="6">
    <source>
        <dbReference type="ARBA" id="ARBA00022500"/>
    </source>
</evidence>
<dbReference type="Gene3D" id="1.10.220.30">
    <property type="match status" value="3"/>
</dbReference>
<dbReference type="InterPro" id="IPR000090">
    <property type="entry name" value="Flg_Motor_Flig"/>
</dbReference>
<evidence type="ECO:0000256" key="1">
    <source>
        <dbReference type="ARBA" id="ARBA00004117"/>
    </source>
</evidence>
<evidence type="ECO:0000259" key="10">
    <source>
        <dbReference type="Pfam" id="PF01706"/>
    </source>
</evidence>
<evidence type="ECO:0000256" key="4">
    <source>
        <dbReference type="ARBA" id="ARBA00021870"/>
    </source>
</evidence>
<keyword evidence="6" id="KW-0145">Chemotaxis</keyword>
<dbReference type="STRING" id="452863.Achl_2990"/>
<dbReference type="GO" id="GO:0006935">
    <property type="term" value="P:chemotaxis"/>
    <property type="evidence" value="ECO:0007669"/>
    <property type="project" value="UniProtKB-KW"/>
</dbReference>
<dbReference type="InterPro" id="IPR028263">
    <property type="entry name" value="FliG_N"/>
</dbReference>
<dbReference type="InterPro" id="IPR011002">
    <property type="entry name" value="FliG_a-hlx"/>
</dbReference>
<dbReference type="PRINTS" id="PR00954">
    <property type="entry name" value="FLGMOTORFLIG"/>
</dbReference>
<dbReference type="EMBL" id="CP001341">
    <property type="protein sequence ID" value="ACL40951.1"/>
    <property type="molecule type" value="Genomic_DNA"/>
</dbReference>
<dbReference type="InterPro" id="IPR032779">
    <property type="entry name" value="FliG_M"/>
</dbReference>
<organism evidence="13 14">
    <name type="scientific">Pseudarthrobacter chlorophenolicus (strain ATCC 700700 / DSM 12829 / CIP 107037 / JCM 12360 / KCTC 9906 / NCIMB 13794 / A6)</name>
    <name type="common">Arthrobacter chlorophenolicus</name>
    <dbReference type="NCBI Taxonomy" id="452863"/>
    <lineage>
        <taxon>Bacteria</taxon>
        <taxon>Bacillati</taxon>
        <taxon>Actinomycetota</taxon>
        <taxon>Actinomycetes</taxon>
        <taxon>Micrococcales</taxon>
        <taxon>Micrococcaceae</taxon>
        <taxon>Pseudarthrobacter</taxon>
    </lineage>
</organism>
<dbReference type="GO" id="GO:0009425">
    <property type="term" value="C:bacterial-type flagellum basal body"/>
    <property type="evidence" value="ECO:0007669"/>
    <property type="project" value="UniProtKB-SubCell"/>
</dbReference>
<evidence type="ECO:0000256" key="8">
    <source>
        <dbReference type="ARBA" id="ARBA00023136"/>
    </source>
</evidence>
<proteinExistence type="inferred from homology"/>
<keyword evidence="9" id="KW-0975">Bacterial flagellum</keyword>
<evidence type="ECO:0000259" key="11">
    <source>
        <dbReference type="Pfam" id="PF14841"/>
    </source>
</evidence>
<dbReference type="RefSeq" id="WP_015938147.1">
    <property type="nucleotide sequence ID" value="NC_011886.1"/>
</dbReference>
<evidence type="ECO:0000256" key="2">
    <source>
        <dbReference type="ARBA" id="ARBA00004413"/>
    </source>
</evidence>
<feature type="domain" description="Flagellar motor switch protein FliG middle" evidence="11">
    <location>
        <begin position="125"/>
        <end position="197"/>
    </location>
</feature>
<dbReference type="Pfam" id="PF14842">
    <property type="entry name" value="FliG_N"/>
    <property type="match status" value="1"/>
</dbReference>
<keyword evidence="13" id="KW-0966">Cell projection</keyword>
<name>B8HEK6_PSECP</name>
<comment type="subcellular location">
    <subcellularLocation>
        <location evidence="1">Bacterial flagellum basal body</location>
    </subcellularLocation>
    <subcellularLocation>
        <location evidence="2">Cell membrane</location>
        <topology evidence="2">Peripheral membrane protein</topology>
        <orientation evidence="2">Cytoplasmic side</orientation>
    </subcellularLocation>
</comment>
<dbReference type="Pfam" id="PF01706">
    <property type="entry name" value="FliG_C"/>
    <property type="match status" value="1"/>
</dbReference>
<accession>B8HEK6</accession>
<feature type="domain" description="Flagellar motor switch protein FliG C-terminal" evidence="10">
    <location>
        <begin position="228"/>
        <end position="333"/>
    </location>
</feature>
<dbReference type="GO" id="GO:0003774">
    <property type="term" value="F:cytoskeletal motor activity"/>
    <property type="evidence" value="ECO:0007669"/>
    <property type="project" value="InterPro"/>
</dbReference>
<dbReference type="AlphaFoldDB" id="B8HEK6"/>
<feature type="domain" description="Flagellar motor switch protein FliG N-terminal" evidence="12">
    <location>
        <begin position="13"/>
        <end position="114"/>
    </location>
</feature>
<evidence type="ECO:0000256" key="3">
    <source>
        <dbReference type="ARBA" id="ARBA00010299"/>
    </source>
</evidence>
<dbReference type="Pfam" id="PF14841">
    <property type="entry name" value="FliG_M"/>
    <property type="match status" value="1"/>
</dbReference>
<dbReference type="InterPro" id="IPR023087">
    <property type="entry name" value="Flg_Motor_Flig_C"/>
</dbReference>
<comment type="similarity">
    <text evidence="3">Belongs to the FliG family.</text>
</comment>